<dbReference type="PANTHER" id="PTHR12185:SF14">
    <property type="entry name" value="CHOLESTEROL UPTAKE PROTEIN 1"/>
    <property type="match status" value="1"/>
</dbReference>
<gene>
    <name evidence="10" type="ORF">ODALV1_LOCUS24148</name>
</gene>
<feature type="transmembrane region" description="Helical" evidence="8">
    <location>
        <begin position="601"/>
        <end position="621"/>
    </location>
</feature>
<evidence type="ECO:0000256" key="9">
    <source>
        <dbReference type="SAM" id="SignalP"/>
    </source>
</evidence>
<feature type="transmembrane region" description="Helical" evidence="8">
    <location>
        <begin position="722"/>
        <end position="742"/>
    </location>
</feature>
<feature type="transmembrane region" description="Helical" evidence="8">
    <location>
        <begin position="334"/>
        <end position="356"/>
    </location>
</feature>
<evidence type="ECO:0008006" key="12">
    <source>
        <dbReference type="Google" id="ProtNLM"/>
    </source>
</evidence>
<feature type="chain" id="PRO_5047239719" description="SID1 transmembrane family member 1" evidence="9">
    <location>
        <begin position="26"/>
        <end position="874"/>
    </location>
</feature>
<proteinExistence type="inferred from homology"/>
<evidence type="ECO:0000313" key="11">
    <source>
        <dbReference type="Proteomes" id="UP001642540"/>
    </source>
</evidence>
<accession>A0ABP1RN45</accession>
<evidence type="ECO:0000256" key="4">
    <source>
        <dbReference type="ARBA" id="ARBA00022729"/>
    </source>
</evidence>
<evidence type="ECO:0000256" key="1">
    <source>
        <dbReference type="ARBA" id="ARBA00004141"/>
    </source>
</evidence>
<dbReference type="Pfam" id="PF13965">
    <property type="entry name" value="SID-1_RNA_chan"/>
    <property type="match status" value="2"/>
</dbReference>
<keyword evidence="11" id="KW-1185">Reference proteome</keyword>
<feature type="transmembrane region" description="Helical" evidence="8">
    <location>
        <begin position="436"/>
        <end position="459"/>
    </location>
</feature>
<dbReference type="Proteomes" id="UP001642540">
    <property type="component" value="Unassembled WGS sequence"/>
</dbReference>
<feature type="transmembrane region" description="Helical" evidence="8">
    <location>
        <begin position="840"/>
        <end position="859"/>
    </location>
</feature>
<comment type="caution">
    <text evidence="10">The sequence shown here is derived from an EMBL/GenBank/DDBJ whole genome shotgun (WGS) entry which is preliminary data.</text>
</comment>
<evidence type="ECO:0000256" key="8">
    <source>
        <dbReference type="SAM" id="Phobius"/>
    </source>
</evidence>
<dbReference type="EMBL" id="CAXLJM020000086">
    <property type="protein sequence ID" value="CAL8131363.1"/>
    <property type="molecule type" value="Genomic_DNA"/>
</dbReference>
<keyword evidence="4 9" id="KW-0732">Signal</keyword>
<keyword evidence="3 8" id="KW-0812">Transmembrane</keyword>
<evidence type="ECO:0000313" key="10">
    <source>
        <dbReference type="EMBL" id="CAL8131363.1"/>
    </source>
</evidence>
<evidence type="ECO:0000256" key="3">
    <source>
        <dbReference type="ARBA" id="ARBA00022692"/>
    </source>
</evidence>
<keyword evidence="5 8" id="KW-1133">Transmembrane helix</keyword>
<feature type="transmembrane region" description="Helical" evidence="8">
    <location>
        <begin position="490"/>
        <end position="507"/>
    </location>
</feature>
<comment type="subcellular location">
    <subcellularLocation>
        <location evidence="1">Membrane</location>
        <topology evidence="1">Multi-pass membrane protein</topology>
    </subcellularLocation>
</comment>
<feature type="signal peptide" evidence="9">
    <location>
        <begin position="1"/>
        <end position="25"/>
    </location>
</feature>
<feature type="transmembrane region" description="Helical" evidence="8">
    <location>
        <begin position="748"/>
        <end position="768"/>
    </location>
</feature>
<sequence length="874" mass="98309">MVQLVSNSFCISSLILLLNSLGLLASFSIVPVIKNDANVNENYTGSVNISSPVTYIYEIKPQKERHLTTNTSYRLKANLAPAGIDTLSPDRNLSVTILQPNSISSSFQLPGFSKRGRNKKSASADSYYAERTLCILDGDPNLPMFISVILSTGSYDNISFSITITQENDFRLEFEESRNITVSALKPTYYNFPFSESGPQAVKIKADSIDGGGNCLTLSIQAPHCPIYDQEENVHYEGIYETISVSGTLTVKREEPFLEGFILVIVVHTSLDECLRRDPFSLPLPNIPDLSNWTGIVSAFSALRPFTPLSIDEDIHLSISIGAVDNGYGLLAKLFSWLFPNFIVLVIGCSVLLVFLPRRHKLMTKLLFTNAGEFVDEDDPILPIDISSQPEQQGNAHFENESRGILSQLRADKYLADFASPTNSSEQTLFRNGTAFFHHISIVAIFYCIPVFQFALYYFRVSKAIGNYDMCYYNYRCAHAEGPFIDFNHFISNAAYILFGIIFLIIVRKHEAQYSMMVRKTNRHQFENSNVTNSPTDGNGNLEEREGEMEATFVGQASVNQEEREDVGIPANFGLFMALGVALIVEGVLSAAYHLCPNQSTFQFDTCFMYVMSVLVLVKLYQFRHPRIFKPNHALWTLATIVGLSVLGLLAEGVITSRNKFFLAFIFVLFQLGVTLYIAFDYCFVGYLKDVDGQKTITGWKIFWYIFDPDTWQKKNVRAGRLVLPISSIILSLSLSICWSSYKWSFSTYLLYLFIAHVVLNVGHYSFMKSVIHRESKHKSWIQPVAFFILAAIIGGFAVSFYLDIATQWELTPAESRAINQECVSLFFMGAFEYYDSHDVWHFLSATALFLSFMGLLVLDDDLVATPRSAIAVF</sequence>
<dbReference type="InterPro" id="IPR025958">
    <property type="entry name" value="SID1_TM_fam"/>
</dbReference>
<feature type="transmembrane region" description="Helical" evidence="8">
    <location>
        <begin position="633"/>
        <end position="655"/>
    </location>
</feature>
<feature type="transmembrane region" description="Helical" evidence="8">
    <location>
        <begin position="661"/>
        <end position="680"/>
    </location>
</feature>
<feature type="transmembrane region" description="Helical" evidence="8">
    <location>
        <begin position="780"/>
        <end position="803"/>
    </location>
</feature>
<name>A0ABP1RN45_9HEXA</name>
<evidence type="ECO:0000256" key="5">
    <source>
        <dbReference type="ARBA" id="ARBA00022989"/>
    </source>
</evidence>
<comment type="similarity">
    <text evidence="2">Belongs to the SID1 family.</text>
</comment>
<evidence type="ECO:0000256" key="7">
    <source>
        <dbReference type="ARBA" id="ARBA00023180"/>
    </source>
</evidence>
<feature type="transmembrane region" description="Helical" evidence="8">
    <location>
        <begin position="573"/>
        <end position="595"/>
    </location>
</feature>
<keyword evidence="7" id="KW-0325">Glycoprotein</keyword>
<evidence type="ECO:0000256" key="6">
    <source>
        <dbReference type="ARBA" id="ARBA00023136"/>
    </source>
</evidence>
<dbReference type="PANTHER" id="PTHR12185">
    <property type="entry name" value="SID1 TRANSMEMBRANE FAMILY MEMEBER"/>
    <property type="match status" value="1"/>
</dbReference>
<organism evidence="10 11">
    <name type="scientific">Orchesella dallaii</name>
    <dbReference type="NCBI Taxonomy" id="48710"/>
    <lineage>
        <taxon>Eukaryota</taxon>
        <taxon>Metazoa</taxon>
        <taxon>Ecdysozoa</taxon>
        <taxon>Arthropoda</taxon>
        <taxon>Hexapoda</taxon>
        <taxon>Collembola</taxon>
        <taxon>Entomobryomorpha</taxon>
        <taxon>Entomobryoidea</taxon>
        <taxon>Orchesellidae</taxon>
        <taxon>Orchesellinae</taxon>
        <taxon>Orchesella</taxon>
    </lineage>
</organism>
<evidence type="ECO:0000256" key="2">
    <source>
        <dbReference type="ARBA" id="ARBA00006618"/>
    </source>
</evidence>
<keyword evidence="6 8" id="KW-0472">Membrane</keyword>
<protein>
    <recommendedName>
        <fullName evidence="12">SID1 transmembrane family member 1</fullName>
    </recommendedName>
</protein>
<reference evidence="10 11" key="1">
    <citation type="submission" date="2024-08" db="EMBL/GenBank/DDBJ databases">
        <authorList>
            <person name="Cucini C."/>
            <person name="Frati F."/>
        </authorList>
    </citation>
    <scope>NUCLEOTIDE SEQUENCE [LARGE SCALE GENOMIC DNA]</scope>
</reference>